<sequence>MPPLHRAAACLSLLLGAMLLALAAGGVVMLGYLWWSGPPAADGRLAPGNDSYALGAVAGVVVDTLALGLGYALWSVGWRIRERRVGCGRWSSRLNSTGCGRTNRCS</sequence>
<accession>W0RQ58</accession>
<dbReference type="InParanoid" id="W0RQ58"/>
<keyword evidence="2" id="KW-0614">Plasmid</keyword>
<geneLocation type="plasmid" evidence="2 3">
    <name>1</name>
</geneLocation>
<feature type="transmembrane region" description="Helical" evidence="1">
    <location>
        <begin position="52"/>
        <end position="74"/>
    </location>
</feature>
<name>W0RQ58_9BACT</name>
<keyword evidence="1" id="KW-0472">Membrane</keyword>
<dbReference type="KEGG" id="gba:J421_5306"/>
<dbReference type="Proteomes" id="UP000019151">
    <property type="component" value="Plasmid 1"/>
</dbReference>
<proteinExistence type="predicted"/>
<reference evidence="2 3" key="1">
    <citation type="journal article" date="2014" name="Genome Announc.">
        <title>Genome Sequence and Methylome of Soil Bacterium Gemmatirosa kalamazoonensis KBS708T, a Member of the Rarely Cultivated Gemmatimonadetes Phylum.</title>
        <authorList>
            <person name="Debruyn J.M."/>
            <person name="Radosevich M."/>
            <person name="Wommack K.E."/>
            <person name="Polson S.W."/>
            <person name="Hauser L.J."/>
            <person name="Fawaz M.N."/>
            <person name="Korlach J."/>
            <person name="Tsai Y.C."/>
        </authorList>
    </citation>
    <scope>NUCLEOTIDE SEQUENCE [LARGE SCALE GENOMIC DNA]</scope>
    <source>
        <strain evidence="2 3">KBS708</strain>
        <plasmid evidence="3">Plasmid 1</plasmid>
    </source>
</reference>
<organism evidence="2 3">
    <name type="scientific">Gemmatirosa kalamazoonensis</name>
    <dbReference type="NCBI Taxonomy" id="861299"/>
    <lineage>
        <taxon>Bacteria</taxon>
        <taxon>Pseudomonadati</taxon>
        <taxon>Gemmatimonadota</taxon>
        <taxon>Gemmatimonadia</taxon>
        <taxon>Gemmatimonadales</taxon>
        <taxon>Gemmatimonadaceae</taxon>
        <taxon>Gemmatirosa</taxon>
    </lineage>
</organism>
<gene>
    <name evidence="2" type="ORF">J421_5306</name>
</gene>
<protein>
    <submittedName>
        <fullName evidence="2">Uncharacterized protein</fullName>
    </submittedName>
</protein>
<dbReference type="RefSeq" id="WP_025414167.1">
    <property type="nucleotide sequence ID" value="NZ_CP007129.1"/>
</dbReference>
<dbReference type="AlphaFoldDB" id="W0RQ58"/>
<evidence type="ECO:0000313" key="2">
    <source>
        <dbReference type="EMBL" id="AHG92841.1"/>
    </source>
</evidence>
<keyword evidence="1" id="KW-0812">Transmembrane</keyword>
<dbReference type="EMBL" id="CP007129">
    <property type="protein sequence ID" value="AHG92841.1"/>
    <property type="molecule type" value="Genomic_DNA"/>
</dbReference>
<dbReference type="HOGENOM" id="CLU_2219336_0_0_0"/>
<keyword evidence="1" id="KW-1133">Transmembrane helix</keyword>
<evidence type="ECO:0000313" key="3">
    <source>
        <dbReference type="Proteomes" id="UP000019151"/>
    </source>
</evidence>
<keyword evidence="3" id="KW-1185">Reference proteome</keyword>
<evidence type="ECO:0000256" key="1">
    <source>
        <dbReference type="SAM" id="Phobius"/>
    </source>
</evidence>